<dbReference type="Pfam" id="PF04055">
    <property type="entry name" value="Radical_SAM"/>
    <property type="match status" value="1"/>
</dbReference>
<dbReference type="GO" id="GO:0003824">
    <property type="term" value="F:catalytic activity"/>
    <property type="evidence" value="ECO:0007669"/>
    <property type="project" value="InterPro"/>
</dbReference>
<dbReference type="SUPFAM" id="SSF102114">
    <property type="entry name" value="Radical SAM enzymes"/>
    <property type="match status" value="1"/>
</dbReference>
<organism evidence="7 8">
    <name type="scientific">Aliarcobacter thereius</name>
    <dbReference type="NCBI Taxonomy" id="544718"/>
    <lineage>
        <taxon>Bacteria</taxon>
        <taxon>Pseudomonadati</taxon>
        <taxon>Campylobacterota</taxon>
        <taxon>Epsilonproteobacteria</taxon>
        <taxon>Campylobacterales</taxon>
        <taxon>Arcobacteraceae</taxon>
        <taxon>Aliarcobacter</taxon>
    </lineage>
</organism>
<dbReference type="PANTHER" id="PTHR11228:SF27">
    <property type="entry name" value="GLYCYL-RADICAL ENZYME ACTIVATING ENZYME MJ1227-RELATED"/>
    <property type="match status" value="1"/>
</dbReference>
<evidence type="ECO:0000256" key="2">
    <source>
        <dbReference type="ARBA" id="ARBA00022691"/>
    </source>
</evidence>
<evidence type="ECO:0000256" key="5">
    <source>
        <dbReference type="ARBA" id="ARBA00023014"/>
    </source>
</evidence>
<dbReference type="GO" id="GO:0051536">
    <property type="term" value="F:iron-sulfur cluster binding"/>
    <property type="evidence" value="ECO:0007669"/>
    <property type="project" value="UniProtKB-KW"/>
</dbReference>
<keyword evidence="5" id="KW-0411">Iron-sulfur</keyword>
<keyword evidence="3" id="KW-0479">Metal-binding</keyword>
<dbReference type="NCBIfam" id="TIGR02495">
    <property type="entry name" value="NrdG2"/>
    <property type="match status" value="1"/>
</dbReference>
<evidence type="ECO:0000256" key="3">
    <source>
        <dbReference type="ARBA" id="ARBA00022723"/>
    </source>
</evidence>
<evidence type="ECO:0000259" key="6">
    <source>
        <dbReference type="PROSITE" id="PS51918"/>
    </source>
</evidence>
<evidence type="ECO:0000313" key="8">
    <source>
        <dbReference type="Proteomes" id="UP000093281"/>
    </source>
</evidence>
<comment type="cofactor">
    <cofactor evidence="1">
        <name>[4Fe-4S] cluster</name>
        <dbReference type="ChEBI" id="CHEBI:49883"/>
    </cofactor>
</comment>
<dbReference type="InterPro" id="IPR012840">
    <property type="entry name" value="NrdG2"/>
</dbReference>
<dbReference type="PATRIC" id="fig|544718.43.peg.1344"/>
<gene>
    <name evidence="7" type="ORF">AAX29_01081</name>
</gene>
<sequence length="235" mass="27581">MNINKESNLLNQKIVYDFTKFTTKDYTGELACIIWHISCNLRCVYCYNDNIVFAKKAKYSHNDILKFLKTRKNLLSGVVLSGGEALIHNLKPLCKEIKKLEFKIKLDTNGINTKKIKELIEENLIDFISLDFKATKDKFEIITQKKSSLYDDFIETLKYLIQINFLFELRTTFNGTLLNENDINKMIKIAYNLGYKNSFYIQNFLQTDSNIGNINKNIEINRDKIVKNLLKIEYR</sequence>
<keyword evidence="2" id="KW-0949">S-adenosyl-L-methionine</keyword>
<evidence type="ECO:0000256" key="1">
    <source>
        <dbReference type="ARBA" id="ARBA00001966"/>
    </source>
</evidence>
<comment type="caution">
    <text evidence="7">The sequence shown here is derived from an EMBL/GenBank/DDBJ whole genome shotgun (WGS) entry which is preliminary data.</text>
</comment>
<dbReference type="InterPro" id="IPR007197">
    <property type="entry name" value="rSAM"/>
</dbReference>
<dbReference type="Gene3D" id="3.20.20.70">
    <property type="entry name" value="Aldolase class I"/>
    <property type="match status" value="1"/>
</dbReference>
<keyword evidence="4" id="KW-0408">Iron</keyword>
<dbReference type="SFLD" id="SFLDG01067">
    <property type="entry name" value="SPASM/twitch_domain_containing"/>
    <property type="match status" value="1"/>
</dbReference>
<reference evidence="8" key="1">
    <citation type="submission" date="2015-05" db="EMBL/GenBank/DDBJ databases">
        <authorList>
            <person name="Rovetto F."/>
            <person name="Cocolin L."/>
            <person name="Illeghems K."/>
            <person name="Van Nieuwerburgh F."/>
            <person name="Houf K."/>
        </authorList>
    </citation>
    <scope>NUCLEOTIDE SEQUENCE [LARGE SCALE GENOMIC DNA]</scope>
    <source>
        <strain evidence="8">DU22</strain>
    </source>
</reference>
<dbReference type="EMBL" id="LCUJ01000003">
    <property type="protein sequence ID" value="OCL99269.1"/>
    <property type="molecule type" value="Genomic_DNA"/>
</dbReference>
<feature type="domain" description="Radical SAM core" evidence="6">
    <location>
        <begin position="25"/>
        <end position="235"/>
    </location>
</feature>
<dbReference type="AlphaFoldDB" id="A0A1C0B6P3"/>
<dbReference type="Proteomes" id="UP000093281">
    <property type="component" value="Unassembled WGS sequence"/>
</dbReference>
<dbReference type="SFLD" id="SFLDG01094">
    <property type="entry name" value="Uncharacterised_Radical_SAM_Su"/>
    <property type="match status" value="1"/>
</dbReference>
<dbReference type="SFLD" id="SFLDS00029">
    <property type="entry name" value="Radical_SAM"/>
    <property type="match status" value="1"/>
</dbReference>
<evidence type="ECO:0000256" key="4">
    <source>
        <dbReference type="ARBA" id="ARBA00023004"/>
    </source>
</evidence>
<protein>
    <submittedName>
        <fullName evidence="7">Pyrroloquinoline quinone biosynthesis protein PqqE</fullName>
    </submittedName>
</protein>
<evidence type="ECO:0000313" key="7">
    <source>
        <dbReference type="EMBL" id="OCL99269.1"/>
    </source>
</evidence>
<name>A0A1C0B6P3_9BACT</name>
<dbReference type="CDD" id="cd01335">
    <property type="entry name" value="Radical_SAM"/>
    <property type="match status" value="1"/>
</dbReference>
<dbReference type="InterPro" id="IPR013785">
    <property type="entry name" value="Aldolase_TIM"/>
</dbReference>
<dbReference type="GO" id="GO:0046872">
    <property type="term" value="F:metal ion binding"/>
    <property type="evidence" value="ECO:0007669"/>
    <property type="project" value="UniProtKB-KW"/>
</dbReference>
<dbReference type="STRING" id="544718.AAX25_01375"/>
<dbReference type="InterPro" id="IPR058240">
    <property type="entry name" value="rSAM_sf"/>
</dbReference>
<dbReference type="InterPro" id="IPR050377">
    <property type="entry name" value="Radical_SAM_PqqE_MftC-like"/>
</dbReference>
<dbReference type="PANTHER" id="PTHR11228">
    <property type="entry name" value="RADICAL SAM DOMAIN PROTEIN"/>
    <property type="match status" value="1"/>
</dbReference>
<proteinExistence type="predicted"/>
<accession>A0A1C0B6P3</accession>
<dbReference type="PROSITE" id="PS51918">
    <property type="entry name" value="RADICAL_SAM"/>
    <property type="match status" value="1"/>
</dbReference>